<evidence type="ECO:0000256" key="1">
    <source>
        <dbReference type="SAM" id="SignalP"/>
    </source>
</evidence>
<evidence type="ECO:0000313" key="3">
    <source>
        <dbReference type="EMBL" id="MBA9038191.1"/>
    </source>
</evidence>
<keyword evidence="4" id="KW-1185">Reference proteome</keyword>
<name>A0A7W3RDB7_PRIAR</name>
<evidence type="ECO:0000313" key="4">
    <source>
        <dbReference type="Proteomes" id="UP000543174"/>
    </source>
</evidence>
<reference evidence="3" key="1">
    <citation type="submission" date="2020-08" db="EMBL/GenBank/DDBJ databases">
        <title>Functional genomics of gut bacteria from endangered species of beetles.</title>
        <authorList>
            <person name="Carlos-Shanley C."/>
        </authorList>
    </citation>
    <scope>NUCLEOTIDE SEQUENCE [LARGE SCALE GENOMIC DNA]</scope>
    <source>
        <strain evidence="3">S00060</strain>
    </source>
</reference>
<proteinExistence type="predicted"/>
<dbReference type="NCBIfam" id="NF033510">
    <property type="entry name" value="Ca_tandemer"/>
    <property type="match status" value="2"/>
</dbReference>
<dbReference type="Gene3D" id="2.60.120.380">
    <property type="match status" value="1"/>
</dbReference>
<evidence type="ECO:0000259" key="2">
    <source>
        <dbReference type="Pfam" id="PF17936"/>
    </source>
</evidence>
<dbReference type="Proteomes" id="UP000543174">
    <property type="component" value="Unassembled WGS sequence"/>
</dbReference>
<dbReference type="Pfam" id="PF17936">
    <property type="entry name" value="Big_6"/>
    <property type="match status" value="2"/>
</dbReference>
<accession>A0A7W3RDB7</accession>
<dbReference type="Gene3D" id="2.60.40.10">
    <property type="entry name" value="Immunoglobulins"/>
    <property type="match status" value="2"/>
</dbReference>
<dbReference type="EMBL" id="JACJHT010000001">
    <property type="protein sequence ID" value="MBA9038191.1"/>
    <property type="molecule type" value="Genomic_DNA"/>
</dbReference>
<feature type="signal peptide" evidence="1">
    <location>
        <begin position="1"/>
        <end position="26"/>
    </location>
</feature>
<dbReference type="RefSeq" id="WP_013057162.1">
    <property type="nucleotide sequence ID" value="NZ_CP169254.1"/>
</dbReference>
<keyword evidence="1" id="KW-0732">Signal</keyword>
<gene>
    <name evidence="3" type="ORF">HNP21_001280</name>
</gene>
<comment type="caution">
    <text evidence="3">The sequence shown here is derived from an EMBL/GenBank/DDBJ whole genome shotgun (WGS) entry which is preliminary data.</text>
</comment>
<protein>
    <submittedName>
        <fullName evidence="3">RNase H-fold protein (Predicted Holliday junction resolvase)</fullName>
    </submittedName>
</protein>
<feature type="domain" description="Bacterial Ig" evidence="2">
    <location>
        <begin position="222"/>
        <end position="300"/>
    </location>
</feature>
<sequence length="388" mass="41710">MKKKGIISLLSVGLLASSLSVSTTQAAENNYESSKKTIESRLKSDKPLNHNVINPYALREIKEQTLITLETPKGFSTKKFNASSASIKGSSGQPMYESEPNDDFKIADTLLNERVTFGQFDDTLDIDFYKVNVSGKGTLLVAGGTDTTSNIDLLFLATEYEYQDHGYLEYLGSEYDDGVEVQGYKVNKAGTYYIPVLDLNGNDYDAIYGISTQFEADKDTVAPNKPTVNKVDNNDKVITGKAEAGSTVTVNVGKKRIGYAKASSKGSFSVSIPVQKAGTTLNVTAKDSAGNVSKLTYITVVKADVTPPNKPAVNKVDDNDKVVTGKAEANSTVTVNIGKNRIGYAKANSKGSFSVSIPIQKKGTKLNVTAKDASNNVSKVTYVTVVKH</sequence>
<organism evidence="3 4">
    <name type="scientific">Priestia aryabhattai</name>
    <name type="common">Bacillus aryabhattai</name>
    <dbReference type="NCBI Taxonomy" id="412384"/>
    <lineage>
        <taxon>Bacteria</taxon>
        <taxon>Bacillati</taxon>
        <taxon>Bacillota</taxon>
        <taxon>Bacilli</taxon>
        <taxon>Bacillales</taxon>
        <taxon>Bacillaceae</taxon>
        <taxon>Priestia</taxon>
    </lineage>
</organism>
<dbReference type="InterPro" id="IPR041498">
    <property type="entry name" value="Big_6"/>
</dbReference>
<dbReference type="InterPro" id="IPR013783">
    <property type="entry name" value="Ig-like_fold"/>
</dbReference>
<feature type="domain" description="Bacterial Ig" evidence="2">
    <location>
        <begin position="308"/>
        <end position="385"/>
    </location>
</feature>
<dbReference type="AlphaFoldDB" id="A0A7W3RDB7"/>
<feature type="chain" id="PRO_5030819288" evidence="1">
    <location>
        <begin position="27"/>
        <end position="388"/>
    </location>
</feature>